<dbReference type="PANTHER" id="PTHR24223:SF108">
    <property type="entry name" value="ABC TRANSPORTER C FAMILY MEMBER 8"/>
    <property type="match status" value="1"/>
</dbReference>
<evidence type="ECO:0000256" key="1">
    <source>
        <dbReference type="ARBA" id="ARBA00022741"/>
    </source>
</evidence>
<organism evidence="3 4">
    <name type="scientific">Canna indica</name>
    <name type="common">Indian-shot</name>
    <dbReference type="NCBI Taxonomy" id="4628"/>
    <lineage>
        <taxon>Eukaryota</taxon>
        <taxon>Viridiplantae</taxon>
        <taxon>Streptophyta</taxon>
        <taxon>Embryophyta</taxon>
        <taxon>Tracheophyta</taxon>
        <taxon>Spermatophyta</taxon>
        <taxon>Magnoliopsida</taxon>
        <taxon>Liliopsida</taxon>
        <taxon>Zingiberales</taxon>
        <taxon>Cannaceae</taxon>
        <taxon>Canna</taxon>
    </lineage>
</organism>
<evidence type="ECO:0000313" key="4">
    <source>
        <dbReference type="Proteomes" id="UP001327560"/>
    </source>
</evidence>
<dbReference type="GO" id="GO:0016020">
    <property type="term" value="C:membrane"/>
    <property type="evidence" value="ECO:0007669"/>
    <property type="project" value="TreeGrafter"/>
</dbReference>
<dbReference type="EMBL" id="CP136894">
    <property type="protein sequence ID" value="WOL07560.1"/>
    <property type="molecule type" value="Genomic_DNA"/>
</dbReference>
<dbReference type="InterPro" id="IPR050173">
    <property type="entry name" value="ABC_transporter_C-like"/>
</dbReference>
<dbReference type="GO" id="GO:0042626">
    <property type="term" value="F:ATPase-coupled transmembrane transporter activity"/>
    <property type="evidence" value="ECO:0007669"/>
    <property type="project" value="TreeGrafter"/>
</dbReference>
<dbReference type="Proteomes" id="UP001327560">
    <property type="component" value="Chromosome 5"/>
</dbReference>
<gene>
    <name evidence="3" type="ORF">Cni_G16304</name>
</gene>
<protein>
    <submittedName>
        <fullName evidence="3">Uncharacterized protein</fullName>
    </submittedName>
</protein>
<reference evidence="3 4" key="1">
    <citation type="submission" date="2023-10" db="EMBL/GenBank/DDBJ databases">
        <title>Chromosome-scale genome assembly provides insights into flower coloration mechanisms of Canna indica.</title>
        <authorList>
            <person name="Li C."/>
        </authorList>
    </citation>
    <scope>NUCLEOTIDE SEQUENCE [LARGE SCALE GENOMIC DNA]</scope>
    <source>
        <tissue evidence="3">Flower</tissue>
    </source>
</reference>
<keyword evidence="1" id="KW-0547">Nucleotide-binding</keyword>
<keyword evidence="2" id="KW-0067">ATP-binding</keyword>
<name>A0AAQ3QGM9_9LILI</name>
<proteinExistence type="predicted"/>
<dbReference type="PANTHER" id="PTHR24223">
    <property type="entry name" value="ATP-BINDING CASSETTE SUB-FAMILY C"/>
    <property type="match status" value="1"/>
</dbReference>
<dbReference type="GO" id="GO:0005524">
    <property type="term" value="F:ATP binding"/>
    <property type="evidence" value="ECO:0007669"/>
    <property type="project" value="UniProtKB-KW"/>
</dbReference>
<dbReference type="InterPro" id="IPR027417">
    <property type="entry name" value="P-loop_NTPase"/>
</dbReference>
<evidence type="ECO:0000313" key="3">
    <source>
        <dbReference type="EMBL" id="WOL07560.1"/>
    </source>
</evidence>
<keyword evidence="4" id="KW-1185">Reference proteome</keyword>
<accession>A0AAQ3QGM9</accession>
<dbReference type="AlphaFoldDB" id="A0AAQ3QGM9"/>
<sequence length="99" mass="10989">MLCCRVYGIIPNMVLDEATASIDSATDVVLQRVIREEFSSCTMITIAHRVPIVIDSDMVGPFLCSNIDLDMAGKLVEYEKPSRLIENQSSAFSKLVAEY</sequence>
<evidence type="ECO:0000256" key="2">
    <source>
        <dbReference type="ARBA" id="ARBA00022840"/>
    </source>
</evidence>
<dbReference type="SUPFAM" id="SSF52540">
    <property type="entry name" value="P-loop containing nucleoside triphosphate hydrolases"/>
    <property type="match status" value="1"/>
</dbReference>
<dbReference type="Gene3D" id="3.40.50.300">
    <property type="entry name" value="P-loop containing nucleotide triphosphate hydrolases"/>
    <property type="match status" value="1"/>
</dbReference>